<evidence type="ECO:0000259" key="20">
    <source>
        <dbReference type="PROSITE" id="PS50023"/>
    </source>
</evidence>
<keyword evidence="12 16" id="KW-0539">Nucleus</keyword>
<dbReference type="OMA" id="CKLGQAS"/>
<feature type="compositionally biased region" description="Low complexity" evidence="19">
    <location>
        <begin position="331"/>
        <end position="344"/>
    </location>
</feature>
<dbReference type="PROSITE" id="PS50023">
    <property type="entry name" value="LIM_DOMAIN_2"/>
    <property type="match status" value="2"/>
</dbReference>
<evidence type="ECO:0000256" key="18">
    <source>
        <dbReference type="RuleBase" id="RU000682"/>
    </source>
</evidence>
<evidence type="ECO:0000256" key="16">
    <source>
        <dbReference type="PROSITE-ProRule" id="PRU00108"/>
    </source>
</evidence>
<dbReference type="PROSITE" id="PS50071">
    <property type="entry name" value="HOMEOBOX_2"/>
    <property type="match status" value="1"/>
</dbReference>
<dbReference type="InterPro" id="IPR009057">
    <property type="entry name" value="Homeodomain-like_sf"/>
</dbReference>
<dbReference type="STRING" id="30522.A0A4W2F2L7"/>
<dbReference type="PANTHER" id="PTHR24208">
    <property type="entry name" value="LIM/HOMEOBOX PROTEIN LHX"/>
    <property type="match status" value="1"/>
</dbReference>
<dbReference type="SMART" id="SM00389">
    <property type="entry name" value="HOX"/>
    <property type="match status" value="1"/>
</dbReference>
<keyword evidence="4" id="KW-0677">Repeat</keyword>
<keyword evidence="2" id="KW-0217">Developmental protein</keyword>
<evidence type="ECO:0000256" key="10">
    <source>
        <dbReference type="ARBA" id="ARBA00023159"/>
    </source>
</evidence>
<protein>
    <recommendedName>
        <fullName evidence="14">LIM homeobox transcription factor 1-alpha</fullName>
    </recommendedName>
    <alternativeName>
        <fullName evidence="15">LIM/homeobox protein LMX1A</fullName>
    </alternativeName>
</protein>
<keyword evidence="10" id="KW-0010">Activator</keyword>
<dbReference type="PANTHER" id="PTHR24208:SF88">
    <property type="entry name" value="LIM HOMEOBOX TRANSCRIPTION FACTOR 1-ALPHA"/>
    <property type="match status" value="1"/>
</dbReference>
<dbReference type="CDD" id="cd09378">
    <property type="entry name" value="LIM2_Lmx1a_Lmx1b"/>
    <property type="match status" value="1"/>
</dbReference>
<dbReference type="FunFam" id="1.10.10.60:FF:000095">
    <property type="entry name" value="LIM homeobox transcription factor 1 beta"/>
    <property type="match status" value="1"/>
</dbReference>
<evidence type="ECO:0000256" key="13">
    <source>
        <dbReference type="ARBA" id="ARBA00056241"/>
    </source>
</evidence>
<dbReference type="Pfam" id="PF00412">
    <property type="entry name" value="LIM"/>
    <property type="match status" value="2"/>
</dbReference>
<keyword evidence="23" id="KW-1185">Reference proteome</keyword>
<dbReference type="GO" id="GO:0000981">
    <property type="term" value="F:DNA-binding transcription factor activity, RNA polymerase II-specific"/>
    <property type="evidence" value="ECO:0007669"/>
    <property type="project" value="InterPro"/>
</dbReference>
<keyword evidence="11" id="KW-0804">Transcription</keyword>
<comment type="function">
    <text evidence="13">Acts as a transcriptional activator by binding to an A/T-rich sequence, the FLAT element, in the insulin gene promoter. Required for development of the roof plate and, in turn, for specification of dorsal cell fates in the CNS and developing vertebrae.</text>
</comment>
<evidence type="ECO:0000256" key="1">
    <source>
        <dbReference type="ARBA" id="ARBA00004123"/>
    </source>
</evidence>
<evidence type="ECO:0000313" key="23">
    <source>
        <dbReference type="Proteomes" id="UP000314981"/>
    </source>
</evidence>
<reference evidence="22 23" key="1">
    <citation type="submission" date="2018-11" db="EMBL/GenBank/DDBJ databases">
        <title>Haplotype-resolved cattle genomes.</title>
        <authorList>
            <person name="Low W.Y."/>
            <person name="Tearle R."/>
            <person name="Bickhart D.M."/>
            <person name="Rosen B.D."/>
            <person name="Koren S."/>
            <person name="Rhie A."/>
            <person name="Hiendleder S."/>
            <person name="Phillippy A.M."/>
            <person name="Smith T.P.L."/>
            <person name="Williams J.L."/>
        </authorList>
    </citation>
    <scope>NUCLEOTIDE SEQUENCE [LARGE SCALE GENOMIC DNA]</scope>
</reference>
<feature type="region of interest" description="Disordered" evidence="19">
    <location>
        <begin position="327"/>
        <end position="360"/>
    </location>
</feature>
<accession>A0A4W2F2L7</accession>
<feature type="domain" description="LIM zinc-binding" evidence="20">
    <location>
        <begin position="168"/>
        <end position="229"/>
    </location>
</feature>
<keyword evidence="5 17" id="KW-0862">Zinc</keyword>
<dbReference type="CDD" id="cd00086">
    <property type="entry name" value="homeodomain"/>
    <property type="match status" value="1"/>
</dbReference>
<dbReference type="FunFam" id="2.10.110.10:FF:000006">
    <property type="entry name" value="LIM homeobox transcription factor 1-beta"/>
    <property type="match status" value="1"/>
</dbReference>
<evidence type="ECO:0000256" key="2">
    <source>
        <dbReference type="ARBA" id="ARBA00022473"/>
    </source>
</evidence>
<feature type="domain" description="LIM zinc-binding" evidence="20">
    <location>
        <begin position="108"/>
        <end position="167"/>
    </location>
</feature>
<evidence type="ECO:0000256" key="11">
    <source>
        <dbReference type="ARBA" id="ARBA00023163"/>
    </source>
</evidence>
<dbReference type="GO" id="GO:0005634">
    <property type="term" value="C:nucleus"/>
    <property type="evidence" value="ECO:0007669"/>
    <property type="project" value="UniProtKB-SubCell"/>
</dbReference>
<dbReference type="GO" id="GO:0071542">
    <property type="term" value="P:dopaminergic neuron differentiation"/>
    <property type="evidence" value="ECO:0007669"/>
    <property type="project" value="UniProtKB-ARBA"/>
</dbReference>
<reference evidence="22" key="3">
    <citation type="submission" date="2025-09" db="UniProtKB">
        <authorList>
            <consortium name="Ensembl"/>
        </authorList>
    </citation>
    <scope>IDENTIFICATION</scope>
</reference>
<feature type="region of interest" description="Disordered" evidence="19">
    <location>
        <begin position="1"/>
        <end position="25"/>
    </location>
</feature>
<dbReference type="InterPro" id="IPR001356">
    <property type="entry name" value="HD"/>
</dbReference>
<reference evidence="22" key="2">
    <citation type="submission" date="2025-08" db="UniProtKB">
        <authorList>
            <consortium name="Ensembl"/>
        </authorList>
    </citation>
    <scope>IDENTIFICATION</scope>
</reference>
<proteinExistence type="predicted"/>
<dbReference type="CDD" id="cd09370">
    <property type="entry name" value="LIM1_Lmx1a"/>
    <property type="match status" value="1"/>
</dbReference>
<feature type="region of interest" description="Disordered" evidence="19">
    <location>
        <begin position="236"/>
        <end position="283"/>
    </location>
</feature>
<organism evidence="22 23">
    <name type="scientific">Bos indicus x Bos taurus</name>
    <name type="common">Hybrid cattle</name>
    <dbReference type="NCBI Taxonomy" id="30522"/>
    <lineage>
        <taxon>Eukaryota</taxon>
        <taxon>Metazoa</taxon>
        <taxon>Chordata</taxon>
        <taxon>Craniata</taxon>
        <taxon>Vertebrata</taxon>
        <taxon>Euteleostomi</taxon>
        <taxon>Mammalia</taxon>
        <taxon>Eutheria</taxon>
        <taxon>Laurasiatheria</taxon>
        <taxon>Artiodactyla</taxon>
        <taxon>Ruminantia</taxon>
        <taxon>Pecora</taxon>
        <taxon>Bovidae</taxon>
        <taxon>Bovinae</taxon>
        <taxon>Bos</taxon>
    </lineage>
</organism>
<dbReference type="SUPFAM" id="SSF57716">
    <property type="entry name" value="Glucocorticoid receptor-like (DNA-binding domain)"/>
    <property type="match status" value="2"/>
</dbReference>
<feature type="DNA-binding region" description="Homeobox" evidence="16">
    <location>
        <begin position="270"/>
        <end position="329"/>
    </location>
</feature>
<evidence type="ECO:0000256" key="5">
    <source>
        <dbReference type="ARBA" id="ARBA00022833"/>
    </source>
</evidence>
<evidence type="ECO:0000256" key="3">
    <source>
        <dbReference type="ARBA" id="ARBA00022723"/>
    </source>
</evidence>
<feature type="domain" description="Homeobox" evidence="21">
    <location>
        <begin position="268"/>
        <end position="328"/>
    </location>
</feature>
<evidence type="ECO:0000256" key="4">
    <source>
        <dbReference type="ARBA" id="ARBA00022737"/>
    </source>
</evidence>
<dbReference type="Ensembl" id="ENSBIXT00000041842.1">
    <property type="protein sequence ID" value="ENSBIXP00000043272.1"/>
    <property type="gene ID" value="ENSBIXG00000027355.1"/>
</dbReference>
<dbReference type="Pfam" id="PF00046">
    <property type="entry name" value="Homeodomain"/>
    <property type="match status" value="1"/>
</dbReference>
<evidence type="ECO:0000259" key="21">
    <source>
        <dbReference type="PROSITE" id="PS50071"/>
    </source>
</evidence>
<evidence type="ECO:0000313" key="22">
    <source>
        <dbReference type="Ensembl" id="ENSBIXP00000043272.1"/>
    </source>
</evidence>
<comment type="subcellular location">
    <subcellularLocation>
        <location evidence="1 16 18">Nucleus</location>
    </subcellularLocation>
</comment>
<dbReference type="Gene3D" id="2.10.110.10">
    <property type="entry name" value="Cysteine Rich Protein"/>
    <property type="match status" value="2"/>
</dbReference>
<dbReference type="InterPro" id="IPR042688">
    <property type="entry name" value="Lmx1a_LIM1"/>
</dbReference>
<evidence type="ECO:0000256" key="8">
    <source>
        <dbReference type="ARBA" id="ARBA00023125"/>
    </source>
</evidence>
<dbReference type="InterPro" id="IPR001781">
    <property type="entry name" value="Znf_LIM"/>
</dbReference>
<name>A0A4W2F2L7_BOBOX</name>
<dbReference type="SMART" id="SM00132">
    <property type="entry name" value="LIM"/>
    <property type="match status" value="2"/>
</dbReference>
<dbReference type="InterPro" id="IPR017970">
    <property type="entry name" value="Homeobox_CS"/>
</dbReference>
<keyword evidence="3 17" id="KW-0479">Metal-binding</keyword>
<keyword evidence="8 16" id="KW-0238">DNA-binding</keyword>
<dbReference type="PROSITE" id="PS00027">
    <property type="entry name" value="HOMEOBOX_1"/>
    <property type="match status" value="1"/>
</dbReference>
<dbReference type="SUPFAM" id="SSF46689">
    <property type="entry name" value="Homeodomain-like"/>
    <property type="match status" value="1"/>
</dbReference>
<evidence type="ECO:0000256" key="9">
    <source>
        <dbReference type="ARBA" id="ARBA00023155"/>
    </source>
</evidence>
<dbReference type="InterPro" id="IPR050453">
    <property type="entry name" value="LIM_Homeobox_TF"/>
</dbReference>
<keyword evidence="9 16" id="KW-0371">Homeobox</keyword>
<dbReference type="Gene3D" id="1.10.10.60">
    <property type="entry name" value="Homeodomain-like"/>
    <property type="match status" value="1"/>
</dbReference>
<evidence type="ECO:0000256" key="14">
    <source>
        <dbReference type="ARBA" id="ARBA00069615"/>
    </source>
</evidence>
<evidence type="ECO:0000256" key="19">
    <source>
        <dbReference type="SAM" id="MobiDB-lite"/>
    </source>
</evidence>
<evidence type="ECO:0000256" key="17">
    <source>
        <dbReference type="PROSITE-ProRule" id="PRU00125"/>
    </source>
</evidence>
<dbReference type="Proteomes" id="UP000314981">
    <property type="component" value="Chromosome 3"/>
</dbReference>
<keyword evidence="7 17" id="KW-0440">LIM domain</keyword>
<dbReference type="GO" id="GO:0046872">
    <property type="term" value="F:metal ion binding"/>
    <property type="evidence" value="ECO:0007669"/>
    <property type="project" value="UniProtKB-KW"/>
</dbReference>
<dbReference type="PROSITE" id="PS00478">
    <property type="entry name" value="LIM_DOMAIN_1"/>
    <property type="match status" value="1"/>
</dbReference>
<dbReference type="FunFam" id="2.10.110.10:FF:000040">
    <property type="entry name" value="LIM homeobox transcription factor 1 beta"/>
    <property type="match status" value="1"/>
</dbReference>
<dbReference type="GO" id="GO:0000977">
    <property type="term" value="F:RNA polymerase II transcription regulatory region sequence-specific DNA binding"/>
    <property type="evidence" value="ECO:0007669"/>
    <property type="project" value="TreeGrafter"/>
</dbReference>
<evidence type="ECO:0000256" key="12">
    <source>
        <dbReference type="ARBA" id="ARBA00023242"/>
    </source>
</evidence>
<sequence>MHPSVSRASRAPPRGDFFAPADVPCTGRPAGGPPCAPRTLLADPSAPSLGAGGTLSGSLALPLLGRGRSSPRGPNMLDGLKMEENFQSAIETSASFSSLLGRAVSPKSVCEGCQRVISDRFLLRLNDSFWHEQCVQCASCKEPLETTCFYRDKKLYCKYDYEKLFAVKCGGCFEAIAPNEFVMRAQKSVYHLSCFCCCVCERQLQKGDEFVLKEGQLLCKGDYEKERELLSLVSPAASDSGKSDDEESLCKSAHGAGKGASEDSKDHKRPKRPRTILTTQQRRAFKASFEVSSKPCRKVRETLAAETGLSVRVVQVWFQNQRAKMKKLARRQQQQQQDQQNTQRLSSAQTNGGGSAGMEGIMNPYTALPTSQQLLAIEQSVYSSDPFRQGLTPPQMPGDHMHPYGAEPLFHELDSEDTSLSNLGDCFLATSEAGPLQARVGNPIDHLYSMQNSYFTS</sequence>
<evidence type="ECO:0000256" key="15">
    <source>
        <dbReference type="ARBA" id="ARBA00084001"/>
    </source>
</evidence>
<evidence type="ECO:0000256" key="7">
    <source>
        <dbReference type="ARBA" id="ARBA00023038"/>
    </source>
</evidence>
<keyword evidence="6" id="KW-0805">Transcription regulation</keyword>
<dbReference type="AlphaFoldDB" id="A0A4W2F2L7"/>
<evidence type="ECO:0000256" key="6">
    <source>
        <dbReference type="ARBA" id="ARBA00023015"/>
    </source>
</evidence>